<gene>
    <name evidence="6" type="ORF">GSTENG00019422001</name>
</gene>
<sequence>MSQQRNSHPQLFPGDIVEYPRNKYFSHFAIYFGERDGVPYVAHLTCRDSNNKLPLFGRALRSEVKLDPLELLGKKYKVNNMLDEVHSARDFHSVVKPAIEDMMGREVTFDILFHNSEHQATLFRYGIKKSLQIEKVYKHIMPAWKKLFEEKQL</sequence>
<dbReference type="GO" id="GO:0005737">
    <property type="term" value="C:cytoplasm"/>
    <property type="evidence" value="ECO:0007669"/>
    <property type="project" value="TreeGrafter"/>
</dbReference>
<dbReference type="EMBL" id="CAAE01014614">
    <property type="protein sequence ID" value="CAG00867.1"/>
    <property type="molecule type" value="Genomic_DNA"/>
</dbReference>
<dbReference type="PANTHER" id="PTHR13943:SF79">
    <property type="entry name" value="HYPOTHETICAL LOC794087"/>
    <property type="match status" value="1"/>
</dbReference>
<dbReference type="AlphaFoldDB" id="Q4SER5"/>
<feature type="domain" description="LRAT" evidence="5">
    <location>
        <begin position="17"/>
        <end position="132"/>
    </location>
</feature>
<evidence type="ECO:0000259" key="5">
    <source>
        <dbReference type="PROSITE" id="PS51934"/>
    </source>
</evidence>
<dbReference type="GO" id="GO:0070292">
    <property type="term" value="P:N-acylphosphatidylethanolamine metabolic process"/>
    <property type="evidence" value="ECO:0007669"/>
    <property type="project" value="TreeGrafter"/>
</dbReference>
<accession>Q4SER5</accession>
<evidence type="ECO:0000256" key="4">
    <source>
        <dbReference type="ARBA" id="ARBA00023098"/>
    </source>
</evidence>
<evidence type="ECO:0000256" key="3">
    <source>
        <dbReference type="ARBA" id="ARBA00022801"/>
    </source>
</evidence>
<organism evidence="6">
    <name type="scientific">Tetraodon nigroviridis</name>
    <name type="common">Spotted green pufferfish</name>
    <name type="synonym">Chelonodon nigroviridis</name>
    <dbReference type="NCBI Taxonomy" id="99883"/>
    <lineage>
        <taxon>Eukaryota</taxon>
        <taxon>Metazoa</taxon>
        <taxon>Chordata</taxon>
        <taxon>Craniata</taxon>
        <taxon>Vertebrata</taxon>
        <taxon>Euteleostomi</taxon>
        <taxon>Actinopterygii</taxon>
        <taxon>Neopterygii</taxon>
        <taxon>Teleostei</taxon>
        <taxon>Neoteleostei</taxon>
        <taxon>Acanthomorphata</taxon>
        <taxon>Eupercaria</taxon>
        <taxon>Tetraodontiformes</taxon>
        <taxon>Tetradontoidea</taxon>
        <taxon>Tetraodontidae</taxon>
        <taxon>Tetraodon</taxon>
    </lineage>
</organism>
<dbReference type="OrthoDB" id="8908778at2759"/>
<dbReference type="PANTHER" id="PTHR13943">
    <property type="entry name" value="HRAS-LIKE SUPPRESSOR - RELATED"/>
    <property type="match status" value="1"/>
</dbReference>
<dbReference type="InterPro" id="IPR007053">
    <property type="entry name" value="LRAT_dom"/>
</dbReference>
<dbReference type="Gene3D" id="3.90.1720.10">
    <property type="entry name" value="endopeptidase domain like (from Nostoc punctiforme)"/>
    <property type="match status" value="1"/>
</dbReference>
<name>Q4SER5_TETNG</name>
<evidence type="ECO:0000256" key="1">
    <source>
        <dbReference type="ARBA" id="ARBA00007824"/>
    </source>
</evidence>
<keyword evidence="3" id="KW-0378">Hydrolase</keyword>
<keyword evidence="4" id="KW-0443">Lipid metabolism</keyword>
<comment type="similarity">
    <text evidence="1">Belongs to the H-rev107 family.</text>
</comment>
<proteinExistence type="inferred from homology"/>
<dbReference type="GO" id="GO:0004623">
    <property type="term" value="F:phospholipase A2 activity"/>
    <property type="evidence" value="ECO:0007669"/>
    <property type="project" value="TreeGrafter"/>
</dbReference>
<dbReference type="InterPro" id="IPR051496">
    <property type="entry name" value="H-rev107_PLA/AT"/>
</dbReference>
<evidence type="ECO:0000256" key="2">
    <source>
        <dbReference type="ARBA" id="ARBA00022679"/>
    </source>
</evidence>
<keyword evidence="2" id="KW-0808">Transferase</keyword>
<reference evidence="6" key="2">
    <citation type="submission" date="2004-02" db="EMBL/GenBank/DDBJ databases">
        <authorList>
            <consortium name="Genoscope"/>
            <consortium name="Whitehead Institute Centre for Genome Research"/>
        </authorList>
    </citation>
    <scope>NUCLEOTIDE SEQUENCE</scope>
</reference>
<dbReference type="Pfam" id="PF04970">
    <property type="entry name" value="LRAT"/>
    <property type="match status" value="1"/>
</dbReference>
<dbReference type="GO" id="GO:0016410">
    <property type="term" value="F:N-acyltransferase activity"/>
    <property type="evidence" value="ECO:0007669"/>
    <property type="project" value="TreeGrafter"/>
</dbReference>
<reference evidence="6" key="1">
    <citation type="journal article" date="2004" name="Nature">
        <title>Genome duplication in the teleost fish Tetraodon nigroviridis reveals the early vertebrate proto-karyotype.</title>
        <authorList>
            <person name="Jaillon O."/>
            <person name="Aury J.-M."/>
            <person name="Brunet F."/>
            <person name="Petit J.-L."/>
            <person name="Stange-Thomann N."/>
            <person name="Mauceli E."/>
            <person name="Bouneau L."/>
            <person name="Fischer C."/>
            <person name="Ozouf-Costaz C."/>
            <person name="Bernot A."/>
            <person name="Nicaud S."/>
            <person name="Jaffe D."/>
            <person name="Fisher S."/>
            <person name="Lutfalla G."/>
            <person name="Dossat C."/>
            <person name="Segurens B."/>
            <person name="Dasilva C."/>
            <person name="Salanoubat M."/>
            <person name="Levy M."/>
            <person name="Boudet N."/>
            <person name="Castellano S."/>
            <person name="Anthouard V."/>
            <person name="Jubin C."/>
            <person name="Castelli V."/>
            <person name="Katinka M."/>
            <person name="Vacherie B."/>
            <person name="Biemont C."/>
            <person name="Skalli Z."/>
            <person name="Cattolico L."/>
            <person name="Poulain J."/>
            <person name="De Berardinis V."/>
            <person name="Cruaud C."/>
            <person name="Duprat S."/>
            <person name="Brottier P."/>
            <person name="Coutanceau J.-P."/>
            <person name="Gouzy J."/>
            <person name="Parra G."/>
            <person name="Lardier G."/>
            <person name="Chapple C."/>
            <person name="McKernan K.J."/>
            <person name="McEwan P."/>
            <person name="Bosak S."/>
            <person name="Kellis M."/>
            <person name="Volff J.-N."/>
            <person name="Guigo R."/>
            <person name="Zody M.C."/>
            <person name="Mesirov J."/>
            <person name="Lindblad-Toh K."/>
            <person name="Birren B."/>
            <person name="Nusbaum C."/>
            <person name="Kahn D."/>
            <person name="Robinson-Rechavi M."/>
            <person name="Laudet V."/>
            <person name="Schachter V."/>
            <person name="Quetier F."/>
            <person name="Saurin W."/>
            <person name="Scarpelli C."/>
            <person name="Wincker P."/>
            <person name="Lander E.S."/>
            <person name="Weissenbach J."/>
            <person name="Roest Crollius H."/>
        </authorList>
    </citation>
    <scope>NUCLEOTIDE SEQUENCE [LARGE SCALE GENOMIC DNA]</scope>
</reference>
<evidence type="ECO:0000313" key="6">
    <source>
        <dbReference type="EMBL" id="CAG00867.1"/>
    </source>
</evidence>
<dbReference type="PROSITE" id="PS51934">
    <property type="entry name" value="LRAT"/>
    <property type="match status" value="1"/>
</dbReference>
<dbReference type="KEGG" id="tng:GSTEN00019422G001"/>
<protein>
    <submittedName>
        <fullName evidence="6">Chromosome 3 SCAF14614, whole genome shotgun sequence</fullName>
    </submittedName>
</protein>
<dbReference type="GO" id="GO:0008970">
    <property type="term" value="F:phospholipase A1 activity"/>
    <property type="evidence" value="ECO:0007669"/>
    <property type="project" value="TreeGrafter"/>
</dbReference>